<evidence type="ECO:0000259" key="13">
    <source>
        <dbReference type="PROSITE" id="PS50885"/>
    </source>
</evidence>
<evidence type="ECO:0000256" key="5">
    <source>
        <dbReference type="ARBA" id="ARBA00022679"/>
    </source>
</evidence>
<dbReference type="InterPro" id="IPR003594">
    <property type="entry name" value="HATPase_dom"/>
</dbReference>
<dbReference type="CDD" id="cd00075">
    <property type="entry name" value="HATPase"/>
    <property type="match status" value="1"/>
</dbReference>
<evidence type="ECO:0000256" key="9">
    <source>
        <dbReference type="ARBA" id="ARBA00023012"/>
    </source>
</evidence>
<feature type="domain" description="Histidine kinase" evidence="12">
    <location>
        <begin position="159"/>
        <end position="378"/>
    </location>
</feature>
<protein>
    <recommendedName>
        <fullName evidence="3">histidine kinase</fullName>
        <ecNumber evidence="3">2.7.13.3</ecNumber>
    </recommendedName>
</protein>
<dbReference type="CDD" id="cd00082">
    <property type="entry name" value="HisKA"/>
    <property type="match status" value="1"/>
</dbReference>
<evidence type="ECO:0000313" key="14">
    <source>
        <dbReference type="EMBL" id="GAA4409413.1"/>
    </source>
</evidence>
<proteinExistence type="predicted"/>
<dbReference type="SUPFAM" id="SSF55874">
    <property type="entry name" value="ATPase domain of HSP90 chaperone/DNA topoisomerase II/histidine kinase"/>
    <property type="match status" value="1"/>
</dbReference>
<dbReference type="EMBL" id="BAABGM010000016">
    <property type="protein sequence ID" value="GAA4409413.1"/>
    <property type="molecule type" value="Genomic_DNA"/>
</dbReference>
<dbReference type="PANTHER" id="PTHR45436">
    <property type="entry name" value="SENSOR HISTIDINE KINASE YKOH"/>
    <property type="match status" value="1"/>
</dbReference>
<evidence type="ECO:0000256" key="8">
    <source>
        <dbReference type="ARBA" id="ARBA00022989"/>
    </source>
</evidence>
<accession>A0ABP8KLC7</accession>
<dbReference type="Proteomes" id="UP001500945">
    <property type="component" value="Unassembled WGS sequence"/>
</dbReference>
<dbReference type="Pfam" id="PF00512">
    <property type="entry name" value="HisKA"/>
    <property type="match status" value="1"/>
</dbReference>
<dbReference type="InterPro" id="IPR036097">
    <property type="entry name" value="HisK_dim/P_sf"/>
</dbReference>
<feature type="transmembrane region" description="Helical" evidence="11">
    <location>
        <begin position="20"/>
        <end position="43"/>
    </location>
</feature>
<gene>
    <name evidence="14" type="ORF">GCM10023168_28170</name>
</gene>
<evidence type="ECO:0000313" key="15">
    <source>
        <dbReference type="Proteomes" id="UP001500945"/>
    </source>
</evidence>
<dbReference type="InterPro" id="IPR005467">
    <property type="entry name" value="His_kinase_dom"/>
</dbReference>
<name>A0ABP8KLC7_9MICO</name>
<dbReference type="InterPro" id="IPR003660">
    <property type="entry name" value="HAMP_dom"/>
</dbReference>
<feature type="domain" description="HAMP" evidence="13">
    <location>
        <begin position="98"/>
        <end position="151"/>
    </location>
</feature>
<keyword evidence="8 11" id="KW-1133">Transmembrane helix</keyword>
<dbReference type="PROSITE" id="PS50109">
    <property type="entry name" value="HIS_KIN"/>
    <property type="match status" value="1"/>
</dbReference>
<dbReference type="PRINTS" id="PR00344">
    <property type="entry name" value="BCTRLSENSOR"/>
</dbReference>
<dbReference type="Pfam" id="PF00672">
    <property type="entry name" value="HAMP"/>
    <property type="match status" value="1"/>
</dbReference>
<evidence type="ECO:0000256" key="10">
    <source>
        <dbReference type="ARBA" id="ARBA00023136"/>
    </source>
</evidence>
<dbReference type="PROSITE" id="PS50885">
    <property type="entry name" value="HAMP"/>
    <property type="match status" value="1"/>
</dbReference>
<dbReference type="CDD" id="cd06225">
    <property type="entry name" value="HAMP"/>
    <property type="match status" value="1"/>
</dbReference>
<dbReference type="GO" id="GO:0016301">
    <property type="term" value="F:kinase activity"/>
    <property type="evidence" value="ECO:0007669"/>
    <property type="project" value="UniProtKB-KW"/>
</dbReference>
<dbReference type="RefSeq" id="WP_345207073.1">
    <property type="nucleotide sequence ID" value="NZ_BAABGM010000016.1"/>
</dbReference>
<sequence length="379" mass="40111">MSAQTWLARQRTDAGLSTRLLVAQAMVLMAGAATSWVVASLVAPGIFHDHLVQAGAGHSAAETVHIEEAFSSALIISMAVALLTSVLMALLVTGYFTRRVQRSTTHVSHAAARIAEGQFGARVPNPGLGPEFDQLATTINDLAERLGDVEGTRRRILADLAHEMRTPLATIEAHLEALEDGVRTLDEPTLAALHGGTQRLHRLAQDISAVSRAEEGQLDSRPVRTNPQVLLESAAAAAQDAYDAGQVRLAVEASGAVPDVHVDPQRIGQVLANLLENALRHTPPGGSVWLSATRPDNHWVELDVTDTGEGITPEHLPHVFERFYRADPARRHQPGSSGSGIGLTISRALVEAHGGGLSVHSAGQGQGATFSIRLPAAHG</sequence>
<dbReference type="SMART" id="SM00387">
    <property type="entry name" value="HATPase_c"/>
    <property type="match status" value="1"/>
</dbReference>
<evidence type="ECO:0000256" key="2">
    <source>
        <dbReference type="ARBA" id="ARBA00004236"/>
    </source>
</evidence>
<evidence type="ECO:0000256" key="3">
    <source>
        <dbReference type="ARBA" id="ARBA00012438"/>
    </source>
</evidence>
<keyword evidence="4" id="KW-0597">Phosphoprotein</keyword>
<dbReference type="PANTHER" id="PTHR45436:SF5">
    <property type="entry name" value="SENSOR HISTIDINE KINASE TRCS"/>
    <property type="match status" value="1"/>
</dbReference>
<dbReference type="Pfam" id="PF02518">
    <property type="entry name" value="HATPase_c"/>
    <property type="match status" value="1"/>
</dbReference>
<evidence type="ECO:0000256" key="1">
    <source>
        <dbReference type="ARBA" id="ARBA00000085"/>
    </source>
</evidence>
<dbReference type="InterPro" id="IPR004358">
    <property type="entry name" value="Sig_transdc_His_kin-like_C"/>
</dbReference>
<evidence type="ECO:0000256" key="4">
    <source>
        <dbReference type="ARBA" id="ARBA00022553"/>
    </source>
</evidence>
<dbReference type="InterPro" id="IPR036890">
    <property type="entry name" value="HATPase_C_sf"/>
</dbReference>
<comment type="subcellular location">
    <subcellularLocation>
        <location evidence="2">Cell membrane</location>
    </subcellularLocation>
</comment>
<feature type="transmembrane region" description="Helical" evidence="11">
    <location>
        <begin position="73"/>
        <end position="96"/>
    </location>
</feature>
<dbReference type="Gene3D" id="1.10.287.130">
    <property type="match status" value="1"/>
</dbReference>
<dbReference type="SMART" id="SM00388">
    <property type="entry name" value="HisKA"/>
    <property type="match status" value="1"/>
</dbReference>
<evidence type="ECO:0000256" key="6">
    <source>
        <dbReference type="ARBA" id="ARBA00022692"/>
    </source>
</evidence>
<evidence type="ECO:0000256" key="7">
    <source>
        <dbReference type="ARBA" id="ARBA00022777"/>
    </source>
</evidence>
<dbReference type="SMART" id="SM00304">
    <property type="entry name" value="HAMP"/>
    <property type="match status" value="1"/>
</dbReference>
<evidence type="ECO:0000259" key="12">
    <source>
        <dbReference type="PROSITE" id="PS50109"/>
    </source>
</evidence>
<keyword evidence="7 14" id="KW-0418">Kinase</keyword>
<comment type="caution">
    <text evidence="14">The sequence shown here is derived from an EMBL/GenBank/DDBJ whole genome shotgun (WGS) entry which is preliminary data.</text>
</comment>
<keyword evidence="9" id="KW-0902">Two-component regulatory system</keyword>
<evidence type="ECO:0000256" key="11">
    <source>
        <dbReference type="SAM" id="Phobius"/>
    </source>
</evidence>
<dbReference type="InterPro" id="IPR050428">
    <property type="entry name" value="TCS_sensor_his_kinase"/>
</dbReference>
<keyword evidence="5" id="KW-0808">Transferase</keyword>
<keyword evidence="10 11" id="KW-0472">Membrane</keyword>
<comment type="catalytic activity">
    <reaction evidence="1">
        <text>ATP + protein L-histidine = ADP + protein N-phospho-L-histidine.</text>
        <dbReference type="EC" id="2.7.13.3"/>
    </reaction>
</comment>
<keyword evidence="6 11" id="KW-0812">Transmembrane</keyword>
<dbReference type="InterPro" id="IPR003661">
    <property type="entry name" value="HisK_dim/P_dom"/>
</dbReference>
<keyword evidence="15" id="KW-1185">Reference proteome</keyword>
<dbReference type="Gene3D" id="6.10.340.10">
    <property type="match status" value="1"/>
</dbReference>
<reference evidence="15" key="1">
    <citation type="journal article" date="2019" name="Int. J. Syst. Evol. Microbiol.">
        <title>The Global Catalogue of Microorganisms (GCM) 10K type strain sequencing project: providing services to taxonomists for standard genome sequencing and annotation.</title>
        <authorList>
            <consortium name="The Broad Institute Genomics Platform"/>
            <consortium name="The Broad Institute Genome Sequencing Center for Infectious Disease"/>
            <person name="Wu L."/>
            <person name="Ma J."/>
        </authorList>
    </citation>
    <scope>NUCLEOTIDE SEQUENCE [LARGE SCALE GENOMIC DNA]</scope>
    <source>
        <strain evidence="15">JCM 17809</strain>
    </source>
</reference>
<dbReference type="EC" id="2.7.13.3" evidence="3"/>
<dbReference type="SUPFAM" id="SSF47384">
    <property type="entry name" value="Homodimeric domain of signal transducing histidine kinase"/>
    <property type="match status" value="1"/>
</dbReference>
<dbReference type="Gene3D" id="3.30.565.10">
    <property type="entry name" value="Histidine kinase-like ATPase, C-terminal domain"/>
    <property type="match status" value="1"/>
</dbReference>
<organism evidence="14 15">
    <name type="scientific">Fodinibacter luteus</name>
    <dbReference type="NCBI Taxonomy" id="552064"/>
    <lineage>
        <taxon>Bacteria</taxon>
        <taxon>Bacillati</taxon>
        <taxon>Actinomycetota</taxon>
        <taxon>Actinomycetes</taxon>
        <taxon>Micrococcales</taxon>
        <taxon>Intrasporangiaceae</taxon>
        <taxon>Fodinibacter (ex Wang et al. 2009)</taxon>
    </lineage>
</organism>